<feature type="compositionally biased region" description="Polar residues" evidence="1">
    <location>
        <begin position="175"/>
        <end position="190"/>
    </location>
</feature>
<evidence type="ECO:0000256" key="2">
    <source>
        <dbReference type="SAM" id="Phobius"/>
    </source>
</evidence>
<dbReference type="EMBL" id="JAYKXP010000038">
    <property type="protein sequence ID" value="KAK7040169.1"/>
    <property type="molecule type" value="Genomic_DNA"/>
</dbReference>
<dbReference type="Proteomes" id="UP001383192">
    <property type="component" value="Unassembled WGS sequence"/>
</dbReference>
<sequence length="366" mass="37962">MPFTWAFHTSPRGDDKTHQYLVVPVRRDIPGFPGKPDSAGNGGDINPDPRQGGRPLKVKIPIIGPFGLGLPGEGPGNPGGGKPGSPDRGDPGGPGGKNGGDNEDGDKGGEQGSGNGQDNEGPTNGGSDGEQNGEGEKPPAKPPSSDKPGMPTETSSSPISSSIPSSAPVRGASVPSATRSTPISSPTDTSVDSRPDVAESAQIPPTNADSPSSATIMISTTIRGQTTVITTTVGASPLPGSSLPNAGLIGGVVAGVVVLLIIILSAFYIWCKKRIRRTQKPPYPFVGHGNNHSSIGFSPLAMIRQKPRLSIRTMFSFGRSTRRKDRDDATMISGYTTNTCTSRVFTDDIFSPRPVTCPYVTRKLST</sequence>
<evidence type="ECO:0000313" key="4">
    <source>
        <dbReference type="Proteomes" id="UP001383192"/>
    </source>
</evidence>
<comment type="caution">
    <text evidence="3">The sequence shown here is derived from an EMBL/GenBank/DDBJ whole genome shotgun (WGS) entry which is preliminary data.</text>
</comment>
<feature type="compositionally biased region" description="Polar residues" evidence="1">
    <location>
        <begin position="203"/>
        <end position="214"/>
    </location>
</feature>
<protein>
    <submittedName>
        <fullName evidence="3">Uncharacterized protein</fullName>
    </submittedName>
</protein>
<feature type="compositionally biased region" description="Low complexity" evidence="1">
    <location>
        <begin position="155"/>
        <end position="166"/>
    </location>
</feature>
<keyword evidence="2" id="KW-1133">Transmembrane helix</keyword>
<feature type="region of interest" description="Disordered" evidence="1">
    <location>
        <begin position="25"/>
        <end position="214"/>
    </location>
</feature>
<gene>
    <name evidence="3" type="ORF">VNI00_009975</name>
</gene>
<name>A0AAW0CMC6_9AGAR</name>
<feature type="transmembrane region" description="Helical" evidence="2">
    <location>
        <begin position="246"/>
        <end position="270"/>
    </location>
</feature>
<evidence type="ECO:0000313" key="3">
    <source>
        <dbReference type="EMBL" id="KAK7040169.1"/>
    </source>
</evidence>
<reference evidence="3 4" key="1">
    <citation type="submission" date="2024-01" db="EMBL/GenBank/DDBJ databases">
        <title>A draft genome for a cacao thread blight-causing isolate of Paramarasmius palmivorus.</title>
        <authorList>
            <person name="Baruah I.K."/>
            <person name="Bukari Y."/>
            <person name="Amoako-Attah I."/>
            <person name="Meinhardt L.W."/>
            <person name="Bailey B.A."/>
            <person name="Cohen S.P."/>
        </authorList>
    </citation>
    <scope>NUCLEOTIDE SEQUENCE [LARGE SCALE GENOMIC DNA]</scope>
    <source>
        <strain evidence="3 4">GH-12</strain>
    </source>
</reference>
<proteinExistence type="predicted"/>
<dbReference type="AlphaFoldDB" id="A0AAW0CMC6"/>
<keyword evidence="2" id="KW-0812">Transmembrane</keyword>
<keyword evidence="4" id="KW-1185">Reference proteome</keyword>
<feature type="compositionally biased region" description="Gly residues" evidence="1">
    <location>
        <begin position="66"/>
        <end position="83"/>
    </location>
</feature>
<organism evidence="3 4">
    <name type="scientific">Paramarasmius palmivorus</name>
    <dbReference type="NCBI Taxonomy" id="297713"/>
    <lineage>
        <taxon>Eukaryota</taxon>
        <taxon>Fungi</taxon>
        <taxon>Dikarya</taxon>
        <taxon>Basidiomycota</taxon>
        <taxon>Agaricomycotina</taxon>
        <taxon>Agaricomycetes</taxon>
        <taxon>Agaricomycetidae</taxon>
        <taxon>Agaricales</taxon>
        <taxon>Marasmiineae</taxon>
        <taxon>Marasmiaceae</taxon>
        <taxon>Paramarasmius</taxon>
    </lineage>
</organism>
<evidence type="ECO:0000256" key="1">
    <source>
        <dbReference type="SAM" id="MobiDB-lite"/>
    </source>
</evidence>
<keyword evidence="2" id="KW-0472">Membrane</keyword>
<accession>A0AAW0CMC6</accession>